<protein>
    <submittedName>
        <fullName evidence="2">Uncharacterized protein</fullName>
    </submittedName>
</protein>
<keyword evidence="3" id="KW-1185">Reference proteome</keyword>
<evidence type="ECO:0000256" key="1">
    <source>
        <dbReference type="SAM" id="SignalP"/>
    </source>
</evidence>
<dbReference type="InParanoid" id="A0A517SBF0"/>
<feature type="chain" id="PRO_5022003727" evidence="1">
    <location>
        <begin position="25"/>
        <end position="135"/>
    </location>
</feature>
<accession>A0A517SBF0</accession>
<evidence type="ECO:0000313" key="3">
    <source>
        <dbReference type="Proteomes" id="UP000315700"/>
    </source>
</evidence>
<dbReference type="EMBL" id="CP036271">
    <property type="protein sequence ID" value="QDT53467.1"/>
    <property type="molecule type" value="Genomic_DNA"/>
</dbReference>
<dbReference type="AlphaFoldDB" id="A0A517SBF0"/>
<proteinExistence type="predicted"/>
<keyword evidence="1" id="KW-0732">Signal</keyword>
<feature type="signal peptide" evidence="1">
    <location>
        <begin position="1"/>
        <end position="24"/>
    </location>
</feature>
<evidence type="ECO:0000313" key="2">
    <source>
        <dbReference type="EMBL" id="QDT53467.1"/>
    </source>
</evidence>
<dbReference type="Proteomes" id="UP000315700">
    <property type="component" value="Chromosome"/>
</dbReference>
<name>A0A517SBF0_9PLAN</name>
<dbReference type="KEGG" id="ccos:Pan44_14840"/>
<organism evidence="2 3">
    <name type="scientific">Caulifigura coniformis</name>
    <dbReference type="NCBI Taxonomy" id="2527983"/>
    <lineage>
        <taxon>Bacteria</taxon>
        <taxon>Pseudomonadati</taxon>
        <taxon>Planctomycetota</taxon>
        <taxon>Planctomycetia</taxon>
        <taxon>Planctomycetales</taxon>
        <taxon>Planctomycetaceae</taxon>
        <taxon>Caulifigura</taxon>
    </lineage>
</organism>
<reference evidence="2 3" key="1">
    <citation type="submission" date="2019-02" db="EMBL/GenBank/DDBJ databases">
        <title>Deep-cultivation of Planctomycetes and their phenomic and genomic characterization uncovers novel biology.</title>
        <authorList>
            <person name="Wiegand S."/>
            <person name="Jogler M."/>
            <person name="Boedeker C."/>
            <person name="Pinto D."/>
            <person name="Vollmers J."/>
            <person name="Rivas-Marin E."/>
            <person name="Kohn T."/>
            <person name="Peeters S.H."/>
            <person name="Heuer A."/>
            <person name="Rast P."/>
            <person name="Oberbeckmann S."/>
            <person name="Bunk B."/>
            <person name="Jeske O."/>
            <person name="Meyerdierks A."/>
            <person name="Storesund J.E."/>
            <person name="Kallscheuer N."/>
            <person name="Luecker S."/>
            <person name="Lage O.M."/>
            <person name="Pohl T."/>
            <person name="Merkel B.J."/>
            <person name="Hornburger P."/>
            <person name="Mueller R.-W."/>
            <person name="Bruemmer F."/>
            <person name="Labrenz M."/>
            <person name="Spormann A.M."/>
            <person name="Op den Camp H."/>
            <person name="Overmann J."/>
            <person name="Amann R."/>
            <person name="Jetten M.S.M."/>
            <person name="Mascher T."/>
            <person name="Medema M.H."/>
            <person name="Devos D.P."/>
            <person name="Kaster A.-K."/>
            <person name="Ovreas L."/>
            <person name="Rohde M."/>
            <person name="Galperin M.Y."/>
            <person name="Jogler C."/>
        </authorList>
    </citation>
    <scope>NUCLEOTIDE SEQUENCE [LARGE SCALE GENOMIC DNA]</scope>
    <source>
        <strain evidence="2 3">Pan44</strain>
    </source>
</reference>
<dbReference type="RefSeq" id="WP_145028706.1">
    <property type="nucleotide sequence ID" value="NZ_CP036271.1"/>
</dbReference>
<gene>
    <name evidence="2" type="ORF">Pan44_14840</name>
</gene>
<sequence precursor="true">MSLRKLTLPLFALLTMAFATPAEARPIYSAPMPVPLPGIAADGTLDFETLGSEGVGVYSVSLTRKGVIFEIEATGIVANLTGKKFTSKDYLDFMGGSEVPPEPGEMDIKKFKYTVTKNGKATLKASFTTDVFPMP</sequence>